<evidence type="ECO:0000313" key="1">
    <source>
        <dbReference type="EMBL" id="PIO40923.1"/>
    </source>
</evidence>
<sequence>MMHLIGFCGAYLNSLCTMEYRYTECACCMPVPDFLSFIANYLFDFCL</sequence>
<dbReference type="Proteomes" id="UP000228934">
    <property type="component" value="Unassembled WGS sequence"/>
</dbReference>
<dbReference type="EMBL" id="KV923498">
    <property type="protein sequence ID" value="PIO40923.1"/>
    <property type="molecule type" value="Genomic_DNA"/>
</dbReference>
<reference evidence="2" key="1">
    <citation type="journal article" date="2017" name="Nat. Commun.">
        <title>The North American bullfrog draft genome provides insight into hormonal regulation of long noncoding RNA.</title>
        <authorList>
            <person name="Hammond S.A."/>
            <person name="Warren R.L."/>
            <person name="Vandervalk B.P."/>
            <person name="Kucuk E."/>
            <person name="Khan H."/>
            <person name="Gibb E.A."/>
            <person name="Pandoh P."/>
            <person name="Kirk H."/>
            <person name="Zhao Y."/>
            <person name="Jones M."/>
            <person name="Mungall A.J."/>
            <person name="Coope R."/>
            <person name="Pleasance S."/>
            <person name="Moore R.A."/>
            <person name="Holt R.A."/>
            <person name="Round J.M."/>
            <person name="Ohora S."/>
            <person name="Walle B.V."/>
            <person name="Veldhoen N."/>
            <person name="Helbing C.C."/>
            <person name="Birol I."/>
        </authorList>
    </citation>
    <scope>NUCLEOTIDE SEQUENCE [LARGE SCALE GENOMIC DNA]</scope>
</reference>
<name>A0A2G9SN96_AQUCT</name>
<accession>A0A2G9SN96</accession>
<proteinExistence type="predicted"/>
<gene>
    <name evidence="1" type="ORF">AB205_0065200</name>
</gene>
<keyword evidence="2" id="KW-1185">Reference proteome</keyword>
<protein>
    <submittedName>
        <fullName evidence="1">Uncharacterized protein</fullName>
    </submittedName>
</protein>
<evidence type="ECO:0000313" key="2">
    <source>
        <dbReference type="Proteomes" id="UP000228934"/>
    </source>
</evidence>
<organism evidence="1 2">
    <name type="scientific">Aquarana catesbeiana</name>
    <name type="common">American bullfrog</name>
    <name type="synonym">Rana catesbeiana</name>
    <dbReference type="NCBI Taxonomy" id="8400"/>
    <lineage>
        <taxon>Eukaryota</taxon>
        <taxon>Metazoa</taxon>
        <taxon>Chordata</taxon>
        <taxon>Craniata</taxon>
        <taxon>Vertebrata</taxon>
        <taxon>Euteleostomi</taxon>
        <taxon>Amphibia</taxon>
        <taxon>Batrachia</taxon>
        <taxon>Anura</taxon>
        <taxon>Neobatrachia</taxon>
        <taxon>Ranoidea</taxon>
        <taxon>Ranidae</taxon>
        <taxon>Aquarana</taxon>
    </lineage>
</organism>
<dbReference type="AlphaFoldDB" id="A0A2G9SN96"/>